<dbReference type="NCBIfam" id="TIGR03426">
    <property type="entry name" value="shape_MreD"/>
    <property type="match status" value="1"/>
</dbReference>
<comment type="similarity">
    <text evidence="2">Belongs to the MreD family.</text>
</comment>
<dbReference type="Pfam" id="PF04093">
    <property type="entry name" value="MreD"/>
    <property type="match status" value="1"/>
</dbReference>
<proteinExistence type="inferred from homology"/>
<keyword evidence="4 8" id="KW-0812">Transmembrane</keyword>
<keyword evidence="7 8" id="KW-0472">Membrane</keyword>
<evidence type="ECO:0000256" key="3">
    <source>
        <dbReference type="ARBA" id="ARBA00022475"/>
    </source>
</evidence>
<keyword evidence="5" id="KW-0133">Cell shape</keyword>
<name>A6TQI1_ALKMQ</name>
<dbReference type="EMBL" id="CP000724">
    <property type="protein sequence ID" value="ABR48449.1"/>
    <property type="molecule type" value="Genomic_DNA"/>
</dbReference>
<protein>
    <submittedName>
        <fullName evidence="9">Uncharacterized protein</fullName>
    </submittedName>
</protein>
<organism evidence="9 10">
    <name type="scientific">Alkaliphilus metalliredigens (strain QYMF)</name>
    <dbReference type="NCBI Taxonomy" id="293826"/>
    <lineage>
        <taxon>Bacteria</taxon>
        <taxon>Bacillati</taxon>
        <taxon>Bacillota</taxon>
        <taxon>Clostridia</taxon>
        <taxon>Peptostreptococcales</taxon>
        <taxon>Natronincolaceae</taxon>
        <taxon>Alkaliphilus</taxon>
    </lineage>
</organism>
<dbReference type="InterPro" id="IPR017225">
    <property type="entry name" value="Cell_shape_determin_MreD_prd"/>
</dbReference>
<feature type="transmembrane region" description="Helical" evidence="8">
    <location>
        <begin position="63"/>
        <end position="83"/>
    </location>
</feature>
<keyword evidence="3" id="KW-1003">Cell membrane</keyword>
<evidence type="ECO:0000256" key="8">
    <source>
        <dbReference type="SAM" id="Phobius"/>
    </source>
</evidence>
<comment type="subcellular location">
    <subcellularLocation>
        <location evidence="1">Cell membrane</location>
        <topology evidence="1">Multi-pass membrane protein</topology>
    </subcellularLocation>
</comment>
<keyword evidence="10" id="KW-1185">Reference proteome</keyword>
<evidence type="ECO:0000313" key="10">
    <source>
        <dbReference type="Proteomes" id="UP000001572"/>
    </source>
</evidence>
<gene>
    <name evidence="9" type="ordered locus">Amet_2292</name>
</gene>
<evidence type="ECO:0000256" key="7">
    <source>
        <dbReference type="ARBA" id="ARBA00023136"/>
    </source>
</evidence>
<evidence type="ECO:0000256" key="4">
    <source>
        <dbReference type="ARBA" id="ARBA00022692"/>
    </source>
</evidence>
<dbReference type="Proteomes" id="UP000001572">
    <property type="component" value="Chromosome"/>
</dbReference>
<feature type="transmembrane region" description="Helical" evidence="8">
    <location>
        <begin position="132"/>
        <end position="152"/>
    </location>
</feature>
<dbReference type="GO" id="GO:0008360">
    <property type="term" value="P:regulation of cell shape"/>
    <property type="evidence" value="ECO:0007669"/>
    <property type="project" value="UniProtKB-KW"/>
</dbReference>
<feature type="transmembrane region" description="Helical" evidence="8">
    <location>
        <begin position="95"/>
        <end position="120"/>
    </location>
</feature>
<keyword evidence="6 8" id="KW-1133">Transmembrane helix</keyword>
<dbReference type="RefSeq" id="WP_012063424.1">
    <property type="nucleotide sequence ID" value="NC_009633.1"/>
</dbReference>
<dbReference type="KEGG" id="amt:Amet_2292"/>
<dbReference type="GO" id="GO:0005886">
    <property type="term" value="C:plasma membrane"/>
    <property type="evidence" value="ECO:0007669"/>
    <property type="project" value="UniProtKB-SubCell"/>
</dbReference>
<evidence type="ECO:0000256" key="2">
    <source>
        <dbReference type="ARBA" id="ARBA00007776"/>
    </source>
</evidence>
<evidence type="ECO:0000256" key="1">
    <source>
        <dbReference type="ARBA" id="ARBA00004651"/>
    </source>
</evidence>
<evidence type="ECO:0000256" key="5">
    <source>
        <dbReference type="ARBA" id="ARBA00022960"/>
    </source>
</evidence>
<dbReference type="AlphaFoldDB" id="A6TQI1"/>
<dbReference type="STRING" id="293826.Amet_2292"/>
<evidence type="ECO:0000313" key="9">
    <source>
        <dbReference type="EMBL" id="ABR48449.1"/>
    </source>
</evidence>
<sequence length="165" mass="18825">MKILVISIIIILNVVLQSTIFQFFKIYNVVPNTALILVIAFAIHMGKQKGAVVGFFIGILQDILFSQIIGVNALVLMIVGYFVGSMNQKIMRDHLAVPFVLTVGATVFYEFISVLFLYLLRYQVTILDLFSRVLIIEVAYNAIVSIFVYIYVSKIFKTKSIRRRY</sequence>
<dbReference type="OrthoDB" id="9796616at2"/>
<dbReference type="HOGENOM" id="CLU_132534_1_0_9"/>
<evidence type="ECO:0000256" key="6">
    <source>
        <dbReference type="ARBA" id="ARBA00022989"/>
    </source>
</evidence>
<accession>A6TQI1</accession>
<dbReference type="eggNOG" id="COG2891">
    <property type="taxonomic scope" value="Bacteria"/>
</dbReference>
<dbReference type="PIRSF" id="PIRSF037497">
    <property type="entry name" value="MreD_Clostridium/Treponema_prd"/>
    <property type="match status" value="1"/>
</dbReference>
<dbReference type="InterPro" id="IPR007227">
    <property type="entry name" value="Cell_shape_determining_MreD"/>
</dbReference>
<reference evidence="10" key="1">
    <citation type="journal article" date="2016" name="Genome Announc.">
        <title>Complete genome sequence of Alkaliphilus metalliredigens strain QYMF, an alkaliphilic and metal-reducing bacterium isolated from borax-contaminated leachate ponds.</title>
        <authorList>
            <person name="Hwang C."/>
            <person name="Copeland A."/>
            <person name="Lucas S."/>
            <person name="Lapidus A."/>
            <person name="Barry K."/>
            <person name="Detter J.C."/>
            <person name="Glavina Del Rio T."/>
            <person name="Hammon N."/>
            <person name="Israni S."/>
            <person name="Dalin E."/>
            <person name="Tice H."/>
            <person name="Pitluck S."/>
            <person name="Chertkov O."/>
            <person name="Brettin T."/>
            <person name="Bruce D."/>
            <person name="Han C."/>
            <person name="Schmutz J."/>
            <person name="Larimer F."/>
            <person name="Land M.L."/>
            <person name="Hauser L."/>
            <person name="Kyrpides N."/>
            <person name="Mikhailova N."/>
            <person name="Ye Q."/>
            <person name="Zhou J."/>
            <person name="Richardson P."/>
            <person name="Fields M.W."/>
        </authorList>
    </citation>
    <scope>NUCLEOTIDE SEQUENCE [LARGE SCALE GENOMIC DNA]</scope>
    <source>
        <strain evidence="10">QYMF</strain>
    </source>
</reference>